<evidence type="ECO:0008006" key="3">
    <source>
        <dbReference type="Google" id="ProtNLM"/>
    </source>
</evidence>
<gene>
    <name evidence="2" type="ORF">AVDCRST_MAG76-1105</name>
</gene>
<feature type="transmembrane region" description="Helical" evidence="1">
    <location>
        <begin position="7"/>
        <end position="26"/>
    </location>
</feature>
<organism evidence="2">
    <name type="scientific">uncultured Acidimicrobiales bacterium</name>
    <dbReference type="NCBI Taxonomy" id="310071"/>
    <lineage>
        <taxon>Bacteria</taxon>
        <taxon>Bacillati</taxon>
        <taxon>Actinomycetota</taxon>
        <taxon>Acidimicrobiia</taxon>
        <taxon>Acidimicrobiales</taxon>
        <taxon>environmental samples</taxon>
    </lineage>
</organism>
<accession>A0A6J4HPU5</accession>
<dbReference type="AlphaFoldDB" id="A0A6J4HPU5"/>
<dbReference type="EMBL" id="CADCSZ010000064">
    <property type="protein sequence ID" value="CAA9228625.1"/>
    <property type="molecule type" value="Genomic_DNA"/>
</dbReference>
<proteinExistence type="predicted"/>
<protein>
    <recommendedName>
        <fullName evidence="3">Phospho-N-acetylmuramoyl-pentapeptide-transferase</fullName>
    </recommendedName>
</protein>
<evidence type="ECO:0000313" key="2">
    <source>
        <dbReference type="EMBL" id="CAA9228625.1"/>
    </source>
</evidence>
<keyword evidence="1" id="KW-1133">Transmembrane helix</keyword>
<name>A0A6J4HPU5_9ACTN</name>
<reference evidence="2" key="1">
    <citation type="submission" date="2020-02" db="EMBL/GenBank/DDBJ databases">
        <authorList>
            <person name="Meier V. D."/>
        </authorList>
    </citation>
    <scope>NUCLEOTIDE SEQUENCE</scope>
    <source>
        <strain evidence="2">AVDCRST_MAG76</strain>
    </source>
</reference>
<feature type="transmembrane region" description="Helical" evidence="1">
    <location>
        <begin position="46"/>
        <end position="66"/>
    </location>
</feature>
<keyword evidence="1" id="KW-0812">Transmembrane</keyword>
<keyword evidence="1" id="KW-0472">Membrane</keyword>
<sequence>MRRGRTSAVAGFGMGMAVGAGALWTLEPDISRPELQRVNYRGRSVSTAGGMAPLASVLVAAGLIGARPRAAWRATAVACGALGLAGLVDDVAGERDGAGGPRGLVGHLGELRSLRMTTGTVKLAAGAISGTLAVVALPGRFSPVRALEGGAVVALAANLGNLLDRAPGRTTKVALATSAALLATGRLPAGPAFAVGATAATLPHDLAEKVMLGDTGANLVGAALGVALVERSGGRARRAALAALVGLTLASERWSFSTAVDACPPLRWADGLGRGDG</sequence>
<evidence type="ECO:0000256" key="1">
    <source>
        <dbReference type="SAM" id="Phobius"/>
    </source>
</evidence>